<dbReference type="AlphaFoldDB" id="A0A1Y1CL46"/>
<evidence type="ECO:0000313" key="3">
    <source>
        <dbReference type="Proteomes" id="UP000218267"/>
    </source>
</evidence>
<dbReference type="KEGG" id="mbas:ALGA_2821"/>
<dbReference type="OrthoDB" id="639802at2"/>
<keyword evidence="1" id="KW-0472">Membrane</keyword>
<evidence type="ECO:0008006" key="4">
    <source>
        <dbReference type="Google" id="ProtNLM"/>
    </source>
</evidence>
<evidence type="ECO:0000313" key="2">
    <source>
        <dbReference type="EMBL" id="BAX81128.1"/>
    </source>
</evidence>
<reference evidence="2 3" key="1">
    <citation type="journal article" date="2018" name="Mar. Genomics">
        <title>Complete genome sequence of Marinifilaceae bacterium strain SPP2, isolated from the Antarctic marine sediment.</title>
        <authorList>
            <person name="Watanabe M."/>
            <person name="Kojima H."/>
            <person name="Fukui M."/>
        </authorList>
    </citation>
    <scope>NUCLEOTIDE SEQUENCE [LARGE SCALE GENOMIC DNA]</scope>
    <source>
        <strain evidence="2 3">SPP2</strain>
    </source>
</reference>
<name>A0A1Y1CL46_9BACT</name>
<organism evidence="2 3">
    <name type="scientific">Labilibaculum antarcticum</name>
    <dbReference type="NCBI Taxonomy" id="1717717"/>
    <lineage>
        <taxon>Bacteria</taxon>
        <taxon>Pseudomonadati</taxon>
        <taxon>Bacteroidota</taxon>
        <taxon>Bacteroidia</taxon>
        <taxon>Marinilabiliales</taxon>
        <taxon>Marinifilaceae</taxon>
        <taxon>Labilibaculum</taxon>
    </lineage>
</organism>
<keyword evidence="3" id="KW-1185">Reference proteome</keyword>
<proteinExistence type="predicted"/>
<dbReference type="RefSeq" id="WP_096430156.1">
    <property type="nucleotide sequence ID" value="NZ_AP018042.1"/>
</dbReference>
<evidence type="ECO:0000256" key="1">
    <source>
        <dbReference type="SAM" id="Phobius"/>
    </source>
</evidence>
<protein>
    <recommendedName>
        <fullName evidence="4">PKD domain-containing protein</fullName>
    </recommendedName>
</protein>
<gene>
    <name evidence="2" type="ORF">ALGA_2821</name>
</gene>
<dbReference type="Proteomes" id="UP000218267">
    <property type="component" value="Chromosome"/>
</dbReference>
<dbReference type="EMBL" id="AP018042">
    <property type="protein sequence ID" value="BAX81128.1"/>
    <property type="molecule type" value="Genomic_DNA"/>
</dbReference>
<sequence length="404" mass="45855">MNKNQHPKILKSVEKKFNKGKSQSWKNKDFEDLSFRIHQKTKVLISVATLKRLFKKVKTSDSYSPQESTIGALIDYADYQEVSKTLNLKWLYVALPFIAIIIGTLFILSNKQNQVPKQEASMGKLKLLKLEGKCPTTAFFEFTIPKGQDTASIDFGDKTKRIPIKDQKQISHFYAYPGYFEAVLLSGKQKKSEHVKIIAPTEGWLAMSHYFKEDQDGRYYPIPLSQNQKNGIFHATPKHLNSLGIDTSKIVEVRLDNFQSTNFSGDSFQYKTKFKNRSFWPAIRCFSVYLSITGTDGSVLFKFVNEGCSTYGEYIIGEKSGDGRSEDLSRFVMNQNNWMNVTIVNENKTIVVTANDSIVFSDNYQKSIGKIIGTTLLFHGSGSVDYIHLTSANNQSVFCADFNE</sequence>
<reference evidence="3" key="2">
    <citation type="journal article" date="2020" name="Antonie Van Leeuwenhoek">
        <title>Labilibaculum antarcticum sp. nov., a novel facultative anaerobic, psychrotorelant bacterium isolated from marine sediment of Antarctica.</title>
        <authorList>
            <person name="Watanabe M."/>
            <person name="Kojima H."/>
            <person name="Fukui M."/>
        </authorList>
    </citation>
    <scope>NUCLEOTIDE SEQUENCE [LARGE SCALE GENOMIC DNA]</scope>
    <source>
        <strain evidence="3">SPP2</strain>
    </source>
</reference>
<accession>A0A1Y1CL46</accession>
<keyword evidence="1" id="KW-1133">Transmembrane helix</keyword>
<feature type="transmembrane region" description="Helical" evidence="1">
    <location>
        <begin position="90"/>
        <end position="108"/>
    </location>
</feature>
<keyword evidence="1" id="KW-0812">Transmembrane</keyword>